<protein>
    <submittedName>
        <fullName evidence="1">Uncharacterized protein</fullName>
    </submittedName>
</protein>
<gene>
    <name evidence="1" type="ORF">BV25DRAFT_1825014</name>
</gene>
<organism evidence="1 2">
    <name type="scientific">Artomyces pyxidatus</name>
    <dbReference type="NCBI Taxonomy" id="48021"/>
    <lineage>
        <taxon>Eukaryota</taxon>
        <taxon>Fungi</taxon>
        <taxon>Dikarya</taxon>
        <taxon>Basidiomycota</taxon>
        <taxon>Agaricomycotina</taxon>
        <taxon>Agaricomycetes</taxon>
        <taxon>Russulales</taxon>
        <taxon>Auriscalpiaceae</taxon>
        <taxon>Artomyces</taxon>
    </lineage>
</organism>
<dbReference type="EMBL" id="MU277205">
    <property type="protein sequence ID" value="KAI0062963.1"/>
    <property type="molecule type" value="Genomic_DNA"/>
</dbReference>
<sequence length="545" mass="59882">MDSDVEMADQKVITATSPRSYAPTDSQHASPIVDPDADDVPSQSDKMSVPPTSVSPAVVAPPAVPPPPIAKPKSTKQRPRSPSPSPPPPPPPPMQTIRLDIVLGGPEKYEVDVAAMAKATGQRAPTPTPVHKRYESESEGEGDAEGEGGKKKKKKNLGTEYYDLNDPFIDDSELAVDERTYFAQTKQQGFYVSSGEVALLKDKTPKKPKSKKHILPPPEPIAGPSNFPHHVLAHLSKKDTEGTQETPIALLSDGEGDSVSGKRKSAGSAGGEIGKKKRKVVDILPFHPELEAAIDDLKVAIAKESWEVKGKFPPAMKPILADVALKAIKLNEYDDNFFNLMPRLFPYNRFTMSKLIKRTVFLDHMALLVKRQDELLVELKKMTDEGFAKAQDEYERSVQLWEKKHEKAKADGTVSTEGTPSVQQLPLSTADDTVAMDVDKSADGEKEGKDGKESHPPVKRYKMHEAMKGLIWNLVCLSNECCRIENEKNTLEGSTSQVSEQGLRKVLYQKIVAAFPDGWMSSGQISREVSVMKKKFEKEALESES</sequence>
<name>A0ACB8T4C9_9AGAM</name>
<accession>A0ACB8T4C9</accession>
<keyword evidence="2" id="KW-1185">Reference proteome</keyword>
<evidence type="ECO:0000313" key="2">
    <source>
        <dbReference type="Proteomes" id="UP000814140"/>
    </source>
</evidence>
<evidence type="ECO:0000313" key="1">
    <source>
        <dbReference type="EMBL" id="KAI0062963.1"/>
    </source>
</evidence>
<proteinExistence type="predicted"/>
<reference evidence="1" key="1">
    <citation type="submission" date="2021-03" db="EMBL/GenBank/DDBJ databases">
        <authorList>
            <consortium name="DOE Joint Genome Institute"/>
            <person name="Ahrendt S."/>
            <person name="Looney B.P."/>
            <person name="Miyauchi S."/>
            <person name="Morin E."/>
            <person name="Drula E."/>
            <person name="Courty P.E."/>
            <person name="Chicoki N."/>
            <person name="Fauchery L."/>
            <person name="Kohler A."/>
            <person name="Kuo A."/>
            <person name="Labutti K."/>
            <person name="Pangilinan J."/>
            <person name="Lipzen A."/>
            <person name="Riley R."/>
            <person name="Andreopoulos W."/>
            <person name="He G."/>
            <person name="Johnson J."/>
            <person name="Barry K.W."/>
            <person name="Grigoriev I.V."/>
            <person name="Nagy L."/>
            <person name="Hibbett D."/>
            <person name="Henrissat B."/>
            <person name="Matheny P.B."/>
            <person name="Labbe J."/>
            <person name="Martin F."/>
        </authorList>
    </citation>
    <scope>NUCLEOTIDE SEQUENCE</scope>
    <source>
        <strain evidence="1">HHB10654</strain>
    </source>
</reference>
<reference evidence="1" key="2">
    <citation type="journal article" date="2022" name="New Phytol.">
        <title>Evolutionary transition to the ectomycorrhizal habit in the genomes of a hyperdiverse lineage of mushroom-forming fungi.</title>
        <authorList>
            <person name="Looney B."/>
            <person name="Miyauchi S."/>
            <person name="Morin E."/>
            <person name="Drula E."/>
            <person name="Courty P.E."/>
            <person name="Kohler A."/>
            <person name="Kuo A."/>
            <person name="LaButti K."/>
            <person name="Pangilinan J."/>
            <person name="Lipzen A."/>
            <person name="Riley R."/>
            <person name="Andreopoulos W."/>
            <person name="He G."/>
            <person name="Johnson J."/>
            <person name="Nolan M."/>
            <person name="Tritt A."/>
            <person name="Barry K.W."/>
            <person name="Grigoriev I.V."/>
            <person name="Nagy L.G."/>
            <person name="Hibbett D."/>
            <person name="Henrissat B."/>
            <person name="Matheny P.B."/>
            <person name="Labbe J."/>
            <person name="Martin F.M."/>
        </authorList>
    </citation>
    <scope>NUCLEOTIDE SEQUENCE</scope>
    <source>
        <strain evidence="1">HHB10654</strain>
    </source>
</reference>
<comment type="caution">
    <text evidence="1">The sequence shown here is derived from an EMBL/GenBank/DDBJ whole genome shotgun (WGS) entry which is preliminary data.</text>
</comment>
<dbReference type="Proteomes" id="UP000814140">
    <property type="component" value="Unassembled WGS sequence"/>
</dbReference>